<feature type="domain" description="Rieske" evidence="5">
    <location>
        <begin position="16"/>
        <end position="107"/>
    </location>
</feature>
<dbReference type="RefSeq" id="WP_068305927.1">
    <property type="nucleotide sequence ID" value="NZ_FNAK01000002.1"/>
</dbReference>
<dbReference type="Pfam" id="PF00355">
    <property type="entry name" value="Rieske"/>
    <property type="match status" value="1"/>
</dbReference>
<evidence type="ECO:0000256" key="4">
    <source>
        <dbReference type="ARBA" id="ARBA00023014"/>
    </source>
</evidence>
<dbReference type="EMBL" id="FNAK01000002">
    <property type="protein sequence ID" value="SDD61258.1"/>
    <property type="molecule type" value="Genomic_DNA"/>
</dbReference>
<accession>A0A1G6W639</accession>
<evidence type="ECO:0000313" key="7">
    <source>
        <dbReference type="Proteomes" id="UP000183685"/>
    </source>
</evidence>
<evidence type="ECO:0000259" key="5">
    <source>
        <dbReference type="PROSITE" id="PS51296"/>
    </source>
</evidence>
<keyword evidence="7" id="KW-1185">Reference proteome</keyword>
<dbReference type="GO" id="GO:0051537">
    <property type="term" value="F:2 iron, 2 sulfur cluster binding"/>
    <property type="evidence" value="ECO:0007669"/>
    <property type="project" value="UniProtKB-KW"/>
</dbReference>
<keyword evidence="4" id="KW-0411">Iron-sulfur</keyword>
<keyword evidence="2" id="KW-0479">Metal-binding</keyword>
<evidence type="ECO:0000256" key="2">
    <source>
        <dbReference type="ARBA" id="ARBA00022723"/>
    </source>
</evidence>
<dbReference type="Proteomes" id="UP000183685">
    <property type="component" value="Unassembled WGS sequence"/>
</dbReference>
<dbReference type="PANTHER" id="PTHR21496">
    <property type="entry name" value="FERREDOXIN-RELATED"/>
    <property type="match status" value="1"/>
</dbReference>
<keyword evidence="1" id="KW-0001">2Fe-2S</keyword>
<dbReference type="GO" id="GO:0046872">
    <property type="term" value="F:metal ion binding"/>
    <property type="evidence" value="ECO:0007669"/>
    <property type="project" value="UniProtKB-KW"/>
</dbReference>
<dbReference type="InterPro" id="IPR017941">
    <property type="entry name" value="Rieske_2Fe-2S"/>
</dbReference>
<keyword evidence="6" id="KW-0560">Oxidoreductase</keyword>
<dbReference type="PANTHER" id="PTHR21496:SF23">
    <property type="entry name" value="3-PHENYLPROPIONATE_CINNAMIC ACID DIOXYGENASE FERREDOXIN SUBUNIT"/>
    <property type="match status" value="1"/>
</dbReference>
<dbReference type="STRING" id="637679.GCA_001550055_02705"/>
<gene>
    <name evidence="6" type="ORF">SAMN04488071_0990</name>
</gene>
<evidence type="ECO:0000313" key="6">
    <source>
        <dbReference type="EMBL" id="SDD61258.1"/>
    </source>
</evidence>
<keyword evidence="6" id="KW-0223">Dioxygenase</keyword>
<organism evidence="6 7">
    <name type="scientific">Kordiimonas lacus</name>
    <dbReference type="NCBI Taxonomy" id="637679"/>
    <lineage>
        <taxon>Bacteria</taxon>
        <taxon>Pseudomonadati</taxon>
        <taxon>Pseudomonadota</taxon>
        <taxon>Alphaproteobacteria</taxon>
        <taxon>Kordiimonadales</taxon>
        <taxon>Kordiimonadaceae</taxon>
        <taxon>Kordiimonas</taxon>
    </lineage>
</organism>
<dbReference type="Gene3D" id="2.102.10.10">
    <property type="entry name" value="Rieske [2Fe-2S] iron-sulphur domain"/>
    <property type="match status" value="1"/>
</dbReference>
<sequence length="527" mass="58525">MEKPEAGAGKDWKNLGQLAGLKETGRHVLKFDGKQIALLNTEAGLFAINNRCPHEGYPLIEGTLNDSCTLACNWHGWAFDLKSGEALQGRDAVRTYPVERRGDDIWIDLTPVPNTVRAAKAYDELDEAMAEHDYERIARSLCRLDQASVPYEEVAKRVISWSLPRFERGFGHAHAGLADWIDLAGDDDDLRLVAFLETFGNFSWDALFSQPLEQLPAKAAPWDATAFLKELEAMNSLAVLGRVRGAFEAGLRFRDIKPAYLDFIFSHYAGFGHPAIYVAALERLSASLGAEVEETLALQLAHYLCVAAREDLIPEFRGFADYLRVDAGTTAAPRATEFVGTSVRNAMALTAASLRDPEGLYDALLGAAALNMLGFDLELQHAVKQPIARNIGWLDFTHAITFAEAVHTHASENAGYWQSGLMQMACFVGRNSSFVGEADLDKWRVTDKPAFLAQQKAALFNMDVGEYIYGVHRLKMVCAVERLDRFVSEATSELVFAALNRYLHTRLRQRHPARAAYQARQSVLREG</sequence>
<evidence type="ECO:0000256" key="3">
    <source>
        <dbReference type="ARBA" id="ARBA00023004"/>
    </source>
</evidence>
<name>A0A1G6W639_9PROT</name>
<dbReference type="PROSITE" id="PS51296">
    <property type="entry name" value="RIESKE"/>
    <property type="match status" value="1"/>
</dbReference>
<keyword evidence="3" id="KW-0408">Iron</keyword>
<dbReference type="GO" id="GO:0051213">
    <property type="term" value="F:dioxygenase activity"/>
    <property type="evidence" value="ECO:0007669"/>
    <property type="project" value="UniProtKB-KW"/>
</dbReference>
<evidence type="ECO:0000256" key="1">
    <source>
        <dbReference type="ARBA" id="ARBA00022714"/>
    </source>
</evidence>
<reference evidence="6 7" key="1">
    <citation type="submission" date="2016-10" db="EMBL/GenBank/DDBJ databases">
        <authorList>
            <person name="de Groot N.N."/>
        </authorList>
    </citation>
    <scope>NUCLEOTIDE SEQUENCE [LARGE SCALE GENOMIC DNA]</scope>
    <source>
        <strain evidence="6 7">CGMCC 1.9109</strain>
    </source>
</reference>
<dbReference type="InterPro" id="IPR036922">
    <property type="entry name" value="Rieske_2Fe-2S_sf"/>
</dbReference>
<proteinExistence type="predicted"/>
<dbReference type="AlphaFoldDB" id="A0A1G6W639"/>
<dbReference type="SUPFAM" id="SSF50022">
    <property type="entry name" value="ISP domain"/>
    <property type="match status" value="1"/>
</dbReference>
<protein>
    <submittedName>
        <fullName evidence="6">Ferredoxin subunit of nitrite reductase or a ring-hydroxylating dioxygenase</fullName>
    </submittedName>
</protein>